<keyword evidence="2" id="KW-0812">Transmembrane</keyword>
<name>A0A220UC13_9MICO</name>
<dbReference type="Proteomes" id="UP000198398">
    <property type="component" value="Chromosome"/>
</dbReference>
<feature type="domain" description="Thioredoxin-like fold" evidence="3">
    <location>
        <begin position="88"/>
        <end position="238"/>
    </location>
</feature>
<dbReference type="SUPFAM" id="SSF52833">
    <property type="entry name" value="Thioredoxin-like"/>
    <property type="match status" value="1"/>
</dbReference>
<dbReference type="CDD" id="cd02972">
    <property type="entry name" value="DsbA_family"/>
    <property type="match status" value="1"/>
</dbReference>
<keyword evidence="5" id="KW-1185">Reference proteome</keyword>
<evidence type="ECO:0000256" key="2">
    <source>
        <dbReference type="SAM" id="Phobius"/>
    </source>
</evidence>
<proteinExistence type="predicted"/>
<dbReference type="OrthoDB" id="117402at2"/>
<organism evidence="4 5">
    <name type="scientific">Brachybacterium avium</name>
    <dbReference type="NCBI Taxonomy" id="2017485"/>
    <lineage>
        <taxon>Bacteria</taxon>
        <taxon>Bacillati</taxon>
        <taxon>Actinomycetota</taxon>
        <taxon>Actinomycetes</taxon>
        <taxon>Micrococcales</taxon>
        <taxon>Dermabacteraceae</taxon>
        <taxon>Brachybacterium</taxon>
    </lineage>
</organism>
<keyword evidence="2" id="KW-0472">Membrane</keyword>
<reference evidence="5" key="1">
    <citation type="submission" date="2017-07" db="EMBL/GenBank/DDBJ databases">
        <title>Brachybacterium sp. VR2415.</title>
        <authorList>
            <person name="Tak E.J."/>
            <person name="Bae J.-W."/>
        </authorList>
    </citation>
    <scope>NUCLEOTIDE SEQUENCE [LARGE SCALE GENOMIC DNA]</scope>
    <source>
        <strain evidence="5">VR2415</strain>
    </source>
</reference>
<evidence type="ECO:0000313" key="5">
    <source>
        <dbReference type="Proteomes" id="UP000198398"/>
    </source>
</evidence>
<feature type="transmembrane region" description="Helical" evidence="2">
    <location>
        <begin position="12"/>
        <end position="39"/>
    </location>
</feature>
<gene>
    <name evidence="4" type="ORF">CFK39_07510</name>
</gene>
<protein>
    <recommendedName>
        <fullName evidence="3">Thioredoxin-like fold domain-containing protein</fullName>
    </recommendedName>
</protein>
<dbReference type="InterPro" id="IPR012336">
    <property type="entry name" value="Thioredoxin-like_fold"/>
</dbReference>
<dbReference type="AlphaFoldDB" id="A0A220UC13"/>
<feature type="compositionally biased region" description="Polar residues" evidence="1">
    <location>
        <begin position="44"/>
        <end position="61"/>
    </location>
</feature>
<dbReference type="RefSeq" id="WP_089064950.1">
    <property type="nucleotide sequence ID" value="NZ_CP022316.1"/>
</dbReference>
<keyword evidence="2" id="KW-1133">Transmembrane helix</keyword>
<feature type="region of interest" description="Disordered" evidence="1">
    <location>
        <begin position="44"/>
        <end position="68"/>
    </location>
</feature>
<dbReference type="KEGG" id="brv:CFK39_07510"/>
<evidence type="ECO:0000259" key="3">
    <source>
        <dbReference type="Pfam" id="PF13462"/>
    </source>
</evidence>
<dbReference type="EMBL" id="CP022316">
    <property type="protein sequence ID" value="ASK65709.1"/>
    <property type="molecule type" value="Genomic_DNA"/>
</dbReference>
<dbReference type="Pfam" id="PF13462">
    <property type="entry name" value="Thioredoxin_4"/>
    <property type="match status" value="1"/>
</dbReference>
<sequence>MAAPRSRTPLVIGIAVGVTCLVALLVIVLVVVVGGVTFWRSAAPGTSSDTTPGAHSEQTPGSGELVLPPGVAADQPYLEVSTSDDGPVVDVYLDFLCPHCATFHDAQGEDLARLAQDGEITLRMHPRPMLDASSTPAGYSGRAANAAVCAYAEDEDPAQWAAAESALFTDQPDAAGLSDAELSTRISQATGLDVDECITEGTYLPWLREVVEPAAQATGQGTPAVFIDDEQFTGDITAPGSLEEAIAAA</sequence>
<dbReference type="Gene3D" id="3.40.30.10">
    <property type="entry name" value="Glutaredoxin"/>
    <property type="match status" value="1"/>
</dbReference>
<evidence type="ECO:0000256" key="1">
    <source>
        <dbReference type="SAM" id="MobiDB-lite"/>
    </source>
</evidence>
<accession>A0A220UC13</accession>
<evidence type="ECO:0000313" key="4">
    <source>
        <dbReference type="EMBL" id="ASK65709.1"/>
    </source>
</evidence>
<dbReference type="InterPro" id="IPR036249">
    <property type="entry name" value="Thioredoxin-like_sf"/>
</dbReference>